<feature type="compositionally biased region" description="Low complexity" evidence="1">
    <location>
        <begin position="91"/>
        <end position="105"/>
    </location>
</feature>
<sequence length="858" mass="96086">MGKTPKAMAGMRLLLKEALQDDVEGPVLVARAREAVPGEAKRPRGKAAAAAVDGRGLNAAQRLWLEGYVWKEKWTTLSKAQRTELIERAAAQSQASAKPKAKAASTNARQKVIKSPKFKKQPAGRVQRWRRRKSLQSCLDRCVTSEDAATDVTHVLQQLSQRWPDILPAVSKRIGGAGSLVSGESSGSLTSISSFLLGRLSKCPGFASPNPPDAVRLVREHVDVMVREFCGTQARAAEFGFSMGGIRWKRAGEQNREPALRKRGRPDKKNNPQLIEMVEQALSAASQPSSRLSWDPQDQEWKIVSTLKQDKKSIWQQGSEIRASLGLSTFWRLAKKHLRHFKEADSINDYCIYCYDLKKKVLPQVKDLLATVHSELTAIMPNYFAKWDAFEGHDSLLEKPGLHLRQLRHFVEHHSAQEACRRHRHTSWPCGLGCLRNRRSGFPQRNRVTLFAKEADMCVQLEAMSKLLDSYLFHRSANEFQKPVLTNLLVEPPAGTVVVLSDFKELFTLPVRSTQTGEEFFANARMEISIFGSVVSERRRDGTVEWTRVLILSDILDHTSCRASQCIDQALRQRRGTNPVDTIHLLSDAGPHFRSYEALHHYCCVLPVQHQARVCVHYGVEKHFKSEADRLFAIFERYVKDARKQGTDLVEIADLCKFLAGKNQAARSADATAPLLVIINDVGSQKKPANERYRLQAKKFHITRTYCLSSAPVAQGPSRLGVKVFNHVFSNMVAATNLTSDLELLPSKDSAPAYRRGFWSESGRERWDHDVRPLGLHEETTLTRRQSDQSHLLPDGANLRFTGVPDAHCLIEKRKQWAEKQKQRAVAQKKAAMNPGSESSDSSSGSDSSSSSTSSSQN</sequence>
<reference evidence="2 3" key="1">
    <citation type="submission" date="2024-02" db="EMBL/GenBank/DDBJ databases">
        <authorList>
            <person name="Chen Y."/>
            <person name="Shah S."/>
            <person name="Dougan E. K."/>
            <person name="Thang M."/>
            <person name="Chan C."/>
        </authorList>
    </citation>
    <scope>NUCLEOTIDE SEQUENCE [LARGE SCALE GENOMIC DNA]</scope>
</reference>
<feature type="region of interest" description="Disordered" evidence="1">
    <location>
        <begin position="91"/>
        <end position="126"/>
    </location>
</feature>
<proteinExistence type="predicted"/>
<gene>
    <name evidence="2" type="ORF">CCMP2556_LOCUS11877</name>
</gene>
<comment type="caution">
    <text evidence="2">The sequence shown here is derived from an EMBL/GenBank/DDBJ whole genome shotgun (WGS) entry which is preliminary data.</text>
</comment>
<feature type="region of interest" description="Disordered" evidence="1">
    <location>
        <begin position="252"/>
        <end position="271"/>
    </location>
</feature>
<evidence type="ECO:0000256" key="1">
    <source>
        <dbReference type="SAM" id="MobiDB-lite"/>
    </source>
</evidence>
<name>A0ABP0JKS6_9DINO</name>
<feature type="compositionally biased region" description="Low complexity" evidence="1">
    <location>
        <begin position="824"/>
        <end position="858"/>
    </location>
</feature>
<organism evidence="2 3">
    <name type="scientific">Durusdinium trenchii</name>
    <dbReference type="NCBI Taxonomy" id="1381693"/>
    <lineage>
        <taxon>Eukaryota</taxon>
        <taxon>Sar</taxon>
        <taxon>Alveolata</taxon>
        <taxon>Dinophyceae</taxon>
        <taxon>Suessiales</taxon>
        <taxon>Symbiodiniaceae</taxon>
        <taxon>Durusdinium</taxon>
    </lineage>
</organism>
<keyword evidence="3" id="KW-1185">Reference proteome</keyword>
<dbReference type="Proteomes" id="UP001642484">
    <property type="component" value="Unassembled WGS sequence"/>
</dbReference>
<accession>A0ABP0JKS6</accession>
<protein>
    <submittedName>
        <fullName evidence="2">Uncharacterized protein</fullName>
    </submittedName>
</protein>
<dbReference type="EMBL" id="CAXAMN010005669">
    <property type="protein sequence ID" value="CAK9014871.1"/>
    <property type="molecule type" value="Genomic_DNA"/>
</dbReference>
<feature type="compositionally biased region" description="Basic residues" evidence="1">
    <location>
        <begin position="111"/>
        <end position="126"/>
    </location>
</feature>
<evidence type="ECO:0000313" key="3">
    <source>
        <dbReference type="Proteomes" id="UP001642484"/>
    </source>
</evidence>
<feature type="region of interest" description="Disordered" evidence="1">
    <location>
        <begin position="816"/>
        <end position="858"/>
    </location>
</feature>
<evidence type="ECO:0000313" key="2">
    <source>
        <dbReference type="EMBL" id="CAK9014871.1"/>
    </source>
</evidence>